<keyword evidence="2" id="KW-0808">Transferase</keyword>
<dbReference type="InterPro" id="IPR019257">
    <property type="entry name" value="MeTrfase_dom"/>
</dbReference>
<feature type="domain" description="Histidine-specific methyltransferase SAM-dependent" evidence="4">
    <location>
        <begin position="45"/>
        <end position="230"/>
    </location>
</feature>
<accession>A0ABR1GUT7</accession>
<dbReference type="Gene3D" id="3.40.50.150">
    <property type="entry name" value="Vaccinia Virus protein VP39"/>
    <property type="match status" value="1"/>
</dbReference>
<evidence type="ECO:0000313" key="5">
    <source>
        <dbReference type="EMBL" id="KAK7409150.1"/>
    </source>
</evidence>
<evidence type="ECO:0000256" key="2">
    <source>
        <dbReference type="ARBA" id="ARBA00022679"/>
    </source>
</evidence>
<protein>
    <recommendedName>
        <fullName evidence="4">Histidine-specific methyltransferase SAM-dependent domain-containing protein</fullName>
    </recommendedName>
</protein>
<evidence type="ECO:0000313" key="6">
    <source>
        <dbReference type="Proteomes" id="UP001498476"/>
    </source>
</evidence>
<evidence type="ECO:0000259" key="4">
    <source>
        <dbReference type="Pfam" id="PF10017"/>
    </source>
</evidence>
<gene>
    <name evidence="5" type="ORF">QQX98_008643</name>
</gene>
<evidence type="ECO:0000256" key="1">
    <source>
        <dbReference type="ARBA" id="ARBA00022603"/>
    </source>
</evidence>
<keyword evidence="3" id="KW-0949">S-adenosyl-L-methionine</keyword>
<dbReference type="EMBL" id="JAZAVJ010000160">
    <property type="protein sequence ID" value="KAK7409150.1"/>
    <property type="molecule type" value="Genomic_DNA"/>
</dbReference>
<sequence>MSWNPKDREIIDIGGSQLNLTFKDQLLKAFVCKADFPKEVAYTTGMDKWVDIADRSYQTSDEMSIIEATAEEVVSQLPSGTKIIDLGAANSRKFEPYAREFLKQGKTCVYVPLDICRSSLVDQVDRAKARFPSIQCVGLWGSFQNGDAYFNQIPAGRLFLSLGSIFYNAPDEMCKDRCQEFRRHLSVFDRLVVGQDGPTGTESAKSHASYNTKEYAAFFIRYLEGLQSHAGIDADA</sequence>
<dbReference type="InterPro" id="IPR051128">
    <property type="entry name" value="EgtD_Methyltrsf_superfamily"/>
</dbReference>
<comment type="caution">
    <text evidence="5">The sequence shown here is derived from an EMBL/GenBank/DDBJ whole genome shotgun (WGS) entry which is preliminary data.</text>
</comment>
<dbReference type="Proteomes" id="UP001498476">
    <property type="component" value="Unassembled WGS sequence"/>
</dbReference>
<reference evidence="5 6" key="1">
    <citation type="journal article" date="2025" name="Microbiol. Resour. Announc.">
        <title>Draft genome sequences for Neonectria magnoliae and Neonectria punicea, canker pathogens of Liriodendron tulipifera and Acer saccharum in West Virginia.</title>
        <authorList>
            <person name="Petronek H.M."/>
            <person name="Kasson M.T."/>
            <person name="Metheny A.M."/>
            <person name="Stauder C.M."/>
            <person name="Lovett B."/>
            <person name="Lynch S.C."/>
            <person name="Garnas J.R."/>
            <person name="Kasson L.R."/>
            <person name="Stajich J.E."/>
        </authorList>
    </citation>
    <scope>NUCLEOTIDE SEQUENCE [LARGE SCALE GENOMIC DNA]</scope>
    <source>
        <strain evidence="5 6">NRRL 64653</strain>
    </source>
</reference>
<dbReference type="PANTHER" id="PTHR43397">
    <property type="entry name" value="ERGOTHIONEINE BIOSYNTHESIS PROTEIN 1"/>
    <property type="match status" value="1"/>
</dbReference>
<keyword evidence="1" id="KW-0489">Methyltransferase</keyword>
<name>A0ABR1GUT7_9HYPO</name>
<dbReference type="PANTHER" id="PTHR43397:SF1">
    <property type="entry name" value="ERGOTHIONEINE BIOSYNTHESIS PROTEIN 1"/>
    <property type="match status" value="1"/>
</dbReference>
<keyword evidence="6" id="KW-1185">Reference proteome</keyword>
<dbReference type="Pfam" id="PF10017">
    <property type="entry name" value="Methyltransf_33"/>
    <property type="match status" value="1"/>
</dbReference>
<dbReference type="InterPro" id="IPR029063">
    <property type="entry name" value="SAM-dependent_MTases_sf"/>
</dbReference>
<proteinExistence type="predicted"/>
<evidence type="ECO:0000256" key="3">
    <source>
        <dbReference type="ARBA" id="ARBA00022691"/>
    </source>
</evidence>
<organism evidence="5 6">
    <name type="scientific">Neonectria punicea</name>
    <dbReference type="NCBI Taxonomy" id="979145"/>
    <lineage>
        <taxon>Eukaryota</taxon>
        <taxon>Fungi</taxon>
        <taxon>Dikarya</taxon>
        <taxon>Ascomycota</taxon>
        <taxon>Pezizomycotina</taxon>
        <taxon>Sordariomycetes</taxon>
        <taxon>Hypocreomycetidae</taxon>
        <taxon>Hypocreales</taxon>
        <taxon>Nectriaceae</taxon>
        <taxon>Neonectria</taxon>
    </lineage>
</organism>